<organism evidence="2">
    <name type="scientific">mine drainage metagenome</name>
    <dbReference type="NCBI Taxonomy" id="410659"/>
    <lineage>
        <taxon>unclassified sequences</taxon>
        <taxon>metagenomes</taxon>
        <taxon>ecological metagenomes</taxon>
    </lineage>
</organism>
<proteinExistence type="predicted"/>
<dbReference type="EMBL" id="MLJW01001489">
    <property type="protein sequence ID" value="OIQ78005.1"/>
    <property type="molecule type" value="Genomic_DNA"/>
</dbReference>
<feature type="region of interest" description="Disordered" evidence="1">
    <location>
        <begin position="54"/>
        <end position="78"/>
    </location>
</feature>
<sequence length="78" mass="8326">MVEDDDYTQVNAGMTKCSNYAHDKALLGGVAIPEPDELLADIMALERWRAQIDKRSGETAKKRKGGPIAAAPSAVATP</sequence>
<evidence type="ECO:0000256" key="1">
    <source>
        <dbReference type="SAM" id="MobiDB-lite"/>
    </source>
</evidence>
<reference evidence="2" key="1">
    <citation type="submission" date="2016-10" db="EMBL/GenBank/DDBJ databases">
        <title>Sequence of Gallionella enrichment culture.</title>
        <authorList>
            <person name="Poehlein A."/>
            <person name="Muehling M."/>
            <person name="Daniel R."/>
        </authorList>
    </citation>
    <scope>NUCLEOTIDE SEQUENCE</scope>
</reference>
<comment type="caution">
    <text evidence="2">The sequence shown here is derived from an EMBL/GenBank/DDBJ whole genome shotgun (WGS) entry which is preliminary data.</text>
</comment>
<gene>
    <name evidence="2" type="ORF">GALL_402930</name>
</gene>
<accession>A0A1J5QPX9</accession>
<protein>
    <submittedName>
        <fullName evidence="2">Uncharacterized protein</fullName>
    </submittedName>
</protein>
<dbReference type="AlphaFoldDB" id="A0A1J5QPX9"/>
<name>A0A1J5QPX9_9ZZZZ</name>
<evidence type="ECO:0000313" key="2">
    <source>
        <dbReference type="EMBL" id="OIQ78005.1"/>
    </source>
</evidence>